<keyword evidence="2" id="KW-1185">Reference proteome</keyword>
<evidence type="ECO:0000313" key="2">
    <source>
        <dbReference type="Proteomes" id="UP000053097"/>
    </source>
</evidence>
<evidence type="ECO:0000313" key="1">
    <source>
        <dbReference type="EMBL" id="EZA61294.1"/>
    </source>
</evidence>
<dbReference type="Proteomes" id="UP000053097">
    <property type="component" value="Unassembled WGS sequence"/>
</dbReference>
<reference evidence="1 2" key="1">
    <citation type="journal article" date="2014" name="Curr. Biol.">
        <title>The genome of the clonal raider ant Cerapachys biroi.</title>
        <authorList>
            <person name="Oxley P.R."/>
            <person name="Ji L."/>
            <person name="Fetter-Pruneda I."/>
            <person name="McKenzie S.K."/>
            <person name="Li C."/>
            <person name="Hu H."/>
            <person name="Zhang G."/>
            <person name="Kronauer D.J."/>
        </authorList>
    </citation>
    <scope>NUCLEOTIDE SEQUENCE [LARGE SCALE GENOMIC DNA]</scope>
</reference>
<dbReference type="EMBL" id="KK107061">
    <property type="protein sequence ID" value="EZA61294.1"/>
    <property type="molecule type" value="Genomic_DNA"/>
</dbReference>
<accession>A0A026X1M6</accession>
<protein>
    <submittedName>
        <fullName evidence="1">Uncharacterized protein</fullName>
    </submittedName>
</protein>
<proteinExistence type="predicted"/>
<dbReference type="AlphaFoldDB" id="A0A026X1M6"/>
<gene>
    <name evidence="1" type="ORF">X777_12001</name>
</gene>
<name>A0A026X1M6_OOCBI</name>
<organism evidence="1 2">
    <name type="scientific">Ooceraea biroi</name>
    <name type="common">Clonal raider ant</name>
    <name type="synonym">Cerapachys biroi</name>
    <dbReference type="NCBI Taxonomy" id="2015173"/>
    <lineage>
        <taxon>Eukaryota</taxon>
        <taxon>Metazoa</taxon>
        <taxon>Ecdysozoa</taxon>
        <taxon>Arthropoda</taxon>
        <taxon>Hexapoda</taxon>
        <taxon>Insecta</taxon>
        <taxon>Pterygota</taxon>
        <taxon>Neoptera</taxon>
        <taxon>Endopterygota</taxon>
        <taxon>Hymenoptera</taxon>
        <taxon>Apocrita</taxon>
        <taxon>Aculeata</taxon>
        <taxon>Formicoidea</taxon>
        <taxon>Formicidae</taxon>
        <taxon>Dorylinae</taxon>
        <taxon>Ooceraea</taxon>
    </lineage>
</organism>
<sequence>MSRLSRVLQCGGGRRKSIAIRIGDLGVAIVNQDEDDAIDGHRAWTFAKLMGVEKRYTSSRRDATSHCGWTVLLCAPFAELPNQQEYPVLARSGFA</sequence>